<proteinExistence type="predicted"/>
<organism evidence="1 2">
    <name type="scientific">Pythium insidiosum</name>
    <name type="common">Pythiosis disease agent</name>
    <dbReference type="NCBI Taxonomy" id="114742"/>
    <lineage>
        <taxon>Eukaryota</taxon>
        <taxon>Sar</taxon>
        <taxon>Stramenopiles</taxon>
        <taxon>Oomycota</taxon>
        <taxon>Peronosporomycetes</taxon>
        <taxon>Pythiales</taxon>
        <taxon>Pythiaceae</taxon>
        <taxon>Pythium</taxon>
    </lineage>
</organism>
<gene>
    <name evidence="1" type="ORF">P43SY_008902</name>
</gene>
<protein>
    <submittedName>
        <fullName evidence="1">Uncharacterized protein</fullName>
    </submittedName>
</protein>
<comment type="caution">
    <text evidence="1">The sequence shown here is derived from an EMBL/GenBank/DDBJ whole genome shotgun (WGS) entry which is preliminary data.</text>
</comment>
<evidence type="ECO:0000313" key="2">
    <source>
        <dbReference type="Proteomes" id="UP001209570"/>
    </source>
</evidence>
<keyword evidence="2" id="KW-1185">Reference proteome</keyword>
<dbReference type="EMBL" id="JAKCXM010000288">
    <property type="protein sequence ID" value="KAJ0396608.1"/>
    <property type="molecule type" value="Genomic_DNA"/>
</dbReference>
<name>A0AAD5LCX8_PYTIN</name>
<reference evidence="1" key="1">
    <citation type="submission" date="2021-12" db="EMBL/GenBank/DDBJ databases">
        <title>Prjna785345.</title>
        <authorList>
            <person name="Rujirawat T."/>
            <person name="Krajaejun T."/>
        </authorList>
    </citation>
    <scope>NUCLEOTIDE SEQUENCE</scope>
    <source>
        <strain evidence="1">Pi057C3</strain>
    </source>
</reference>
<accession>A0AAD5LCX8</accession>
<dbReference type="Proteomes" id="UP001209570">
    <property type="component" value="Unassembled WGS sequence"/>
</dbReference>
<evidence type="ECO:0000313" key="1">
    <source>
        <dbReference type="EMBL" id="KAJ0396608.1"/>
    </source>
</evidence>
<sequence>MCDSDHLQANGIKSKVDAAWKDIVATSNNHFEQLMDAKSETQTQITNSTNAIIADNKEGVRRMGEIYASACVTAQVKDKEFAQAKGQYNTMMKEAQTDSSGLHDDILALIEKVEKALSTAKGKKWWQLIADGIGGVGADLVYMGSAEDRLKEAARRLEHAIANFVRVMRELSGMASGNREDWEDVRRHLHNKPRPGDGVPPHRPQSVAPPYDKYFTKLRDSDVTSVFAGLNEVMAITCDVLMVDVKSGVTSANVKQINDALGMCYRISDDLGGVHDRLREAMQYLERMRAMLAEKVTADKQCRAAKAVSRFTSKATGSGRGRRELQQAADADLDANAPFYAMHYTALTRLLLDYRLQEAGYQFCKFYEFRNGGVAPPMCGSGAYYSLEQILLMRAWRPPVYKRSNVRALLPTKRTMDPQTGRSYPFVSLEALAAGKPVTFELPLWDIAWLKRYGWLSKATRPEDVPSIYVDTFRIFLPIHGNVTSEDVGGGGGLAAAVTVEAAGPQYLKPQDSTAGRVFELPSQVFKFDASYGDSMCPDENLLRNPYHEAALCVQPDGASDVCFRDAGRTPTQDENGLLPSLFSSWRLRAKLEKGDGSLSLVAPSRLIRVDKSEPSGLPEFNLIADLSVVLVRASSSSRAESSDAARADERSQGTCCGPNAYRASRAQCLPCPAGSNATLYGYSCI</sequence>
<dbReference type="AlphaFoldDB" id="A0AAD5LCX8"/>